<dbReference type="PRINTS" id="PR00080">
    <property type="entry name" value="SDRFAMILY"/>
</dbReference>
<accession>A0A2V3VBX7</accession>
<evidence type="ECO:0000256" key="1">
    <source>
        <dbReference type="ARBA" id="ARBA00006484"/>
    </source>
</evidence>
<gene>
    <name evidence="3" type="ORF">C7451_10221</name>
</gene>
<dbReference type="PANTHER" id="PTHR42760">
    <property type="entry name" value="SHORT-CHAIN DEHYDROGENASES/REDUCTASES FAMILY MEMBER"/>
    <property type="match status" value="1"/>
</dbReference>
<dbReference type="InterPro" id="IPR002347">
    <property type="entry name" value="SDR_fam"/>
</dbReference>
<dbReference type="PANTHER" id="PTHR42760:SF133">
    <property type="entry name" value="3-OXOACYL-[ACYL-CARRIER-PROTEIN] REDUCTASE"/>
    <property type="match status" value="1"/>
</dbReference>
<comment type="caution">
    <text evidence="3">The sequence shown here is derived from an EMBL/GenBank/DDBJ whole genome shotgun (WGS) entry which is preliminary data.</text>
</comment>
<keyword evidence="4" id="KW-1185">Reference proteome</keyword>
<dbReference type="Proteomes" id="UP000248014">
    <property type="component" value="Unassembled WGS sequence"/>
</dbReference>
<sequence length="258" mass="27122">MPAESLTIAARPNWRWRPLADVLRPHALVTGAAQGIGRAVAERLAVLGWHVIAADRDSEALGWASGRDDVTATMLDITDAKAVARVLDAFPGPDIVVNCAGIAAQLLPLKQIDRRAFEQMLRINTGGTLVVAREAARRMQGGAIINIASRGYLGGAGAAHYVVSKAAVVGMTRAMAVELRWRGISVNAVAPGMVETRMIADFTPQMRERLTSLEPSGAALSPDVIAEAVAYLASPAGRSLNGQVLLVDGGKSLGVFPC</sequence>
<name>A0A2V3VBX7_9SPHN</name>
<evidence type="ECO:0000313" key="4">
    <source>
        <dbReference type="Proteomes" id="UP000248014"/>
    </source>
</evidence>
<dbReference type="SUPFAM" id="SSF51735">
    <property type="entry name" value="NAD(P)-binding Rossmann-fold domains"/>
    <property type="match status" value="1"/>
</dbReference>
<dbReference type="PROSITE" id="PS00061">
    <property type="entry name" value="ADH_SHORT"/>
    <property type="match status" value="1"/>
</dbReference>
<reference evidence="3 4" key="1">
    <citation type="submission" date="2018-05" db="EMBL/GenBank/DDBJ databases">
        <title>Genomic Encyclopedia of Type Strains, Phase IV (KMG-IV): sequencing the most valuable type-strain genomes for metagenomic binning, comparative biology and taxonomic classification.</title>
        <authorList>
            <person name="Goeker M."/>
        </authorList>
    </citation>
    <scope>NUCLEOTIDE SEQUENCE [LARGE SCALE GENOMIC DNA]</scope>
    <source>
        <strain evidence="3 4">DSM 3183</strain>
    </source>
</reference>
<dbReference type="GO" id="GO:0048038">
    <property type="term" value="F:quinone binding"/>
    <property type="evidence" value="ECO:0007669"/>
    <property type="project" value="TreeGrafter"/>
</dbReference>
<proteinExistence type="inferred from homology"/>
<dbReference type="FunFam" id="3.40.50.720:FF:000084">
    <property type="entry name" value="Short-chain dehydrogenase reductase"/>
    <property type="match status" value="1"/>
</dbReference>
<evidence type="ECO:0000313" key="3">
    <source>
        <dbReference type="EMBL" id="PXW78351.1"/>
    </source>
</evidence>
<dbReference type="Pfam" id="PF13561">
    <property type="entry name" value="adh_short_C2"/>
    <property type="match status" value="1"/>
</dbReference>
<keyword evidence="2" id="KW-0560">Oxidoreductase</keyword>
<evidence type="ECO:0000256" key="2">
    <source>
        <dbReference type="ARBA" id="ARBA00023002"/>
    </source>
</evidence>
<dbReference type="Gene3D" id="3.40.50.720">
    <property type="entry name" value="NAD(P)-binding Rossmann-like Domain"/>
    <property type="match status" value="1"/>
</dbReference>
<dbReference type="GO" id="GO:0006633">
    <property type="term" value="P:fatty acid biosynthetic process"/>
    <property type="evidence" value="ECO:0007669"/>
    <property type="project" value="TreeGrafter"/>
</dbReference>
<dbReference type="PRINTS" id="PR00081">
    <property type="entry name" value="GDHRDH"/>
</dbReference>
<comment type="similarity">
    <text evidence="1">Belongs to the short-chain dehydrogenases/reductases (SDR) family.</text>
</comment>
<dbReference type="GO" id="GO:0016616">
    <property type="term" value="F:oxidoreductase activity, acting on the CH-OH group of donors, NAD or NADP as acceptor"/>
    <property type="evidence" value="ECO:0007669"/>
    <property type="project" value="TreeGrafter"/>
</dbReference>
<organism evidence="3 4">
    <name type="scientific">Blastomonas natatoria</name>
    <dbReference type="NCBI Taxonomy" id="34015"/>
    <lineage>
        <taxon>Bacteria</taxon>
        <taxon>Pseudomonadati</taxon>
        <taxon>Pseudomonadota</taxon>
        <taxon>Alphaproteobacteria</taxon>
        <taxon>Sphingomonadales</taxon>
        <taxon>Sphingomonadaceae</taxon>
        <taxon>Blastomonas</taxon>
    </lineage>
</organism>
<dbReference type="InterPro" id="IPR036291">
    <property type="entry name" value="NAD(P)-bd_dom_sf"/>
</dbReference>
<dbReference type="InterPro" id="IPR020904">
    <property type="entry name" value="Sc_DH/Rdtase_CS"/>
</dbReference>
<dbReference type="EMBL" id="QJJM01000002">
    <property type="protein sequence ID" value="PXW78351.1"/>
    <property type="molecule type" value="Genomic_DNA"/>
</dbReference>
<dbReference type="AlphaFoldDB" id="A0A2V3VBX7"/>
<protein>
    <submittedName>
        <fullName evidence="3">3-oxoacyl-[acyl-carrier protein] reductase</fullName>
    </submittedName>
</protein>
<dbReference type="CDD" id="cd05233">
    <property type="entry name" value="SDR_c"/>
    <property type="match status" value="1"/>
</dbReference>